<name>A0A9N9K1C6_9GLOM</name>
<reference evidence="1" key="1">
    <citation type="submission" date="2021-06" db="EMBL/GenBank/DDBJ databases">
        <authorList>
            <person name="Kallberg Y."/>
            <person name="Tangrot J."/>
            <person name="Rosling A."/>
        </authorList>
    </citation>
    <scope>NUCLEOTIDE SEQUENCE</scope>
    <source>
        <strain evidence="1">FL966</strain>
    </source>
</reference>
<sequence length="71" mass="8333">MPFVFNLSEFNIAKFLYYYKTPTQPTIVCYYCQKFHTLFISSNINILPRQATPSPSSQKSTYMNIDIIPKQ</sequence>
<gene>
    <name evidence="1" type="ORF">CPELLU_LOCUS18243</name>
</gene>
<proteinExistence type="predicted"/>
<dbReference type="OrthoDB" id="2442751at2759"/>
<dbReference type="EMBL" id="CAJVQA010035237">
    <property type="protein sequence ID" value="CAG8806867.1"/>
    <property type="molecule type" value="Genomic_DNA"/>
</dbReference>
<feature type="non-terminal residue" evidence="1">
    <location>
        <position position="71"/>
    </location>
</feature>
<comment type="caution">
    <text evidence="1">The sequence shown here is derived from an EMBL/GenBank/DDBJ whole genome shotgun (WGS) entry which is preliminary data.</text>
</comment>
<protein>
    <submittedName>
        <fullName evidence="1">13266_t:CDS:1</fullName>
    </submittedName>
</protein>
<evidence type="ECO:0000313" key="2">
    <source>
        <dbReference type="Proteomes" id="UP000789759"/>
    </source>
</evidence>
<accession>A0A9N9K1C6</accession>
<dbReference type="AlphaFoldDB" id="A0A9N9K1C6"/>
<dbReference type="Proteomes" id="UP000789759">
    <property type="component" value="Unassembled WGS sequence"/>
</dbReference>
<organism evidence="1 2">
    <name type="scientific">Cetraspora pellucida</name>
    <dbReference type="NCBI Taxonomy" id="1433469"/>
    <lineage>
        <taxon>Eukaryota</taxon>
        <taxon>Fungi</taxon>
        <taxon>Fungi incertae sedis</taxon>
        <taxon>Mucoromycota</taxon>
        <taxon>Glomeromycotina</taxon>
        <taxon>Glomeromycetes</taxon>
        <taxon>Diversisporales</taxon>
        <taxon>Gigasporaceae</taxon>
        <taxon>Cetraspora</taxon>
    </lineage>
</organism>
<keyword evidence="2" id="KW-1185">Reference proteome</keyword>
<evidence type="ECO:0000313" key="1">
    <source>
        <dbReference type="EMBL" id="CAG8806867.1"/>
    </source>
</evidence>